<accession>A0ACB9Q2H3</accession>
<name>A0ACB9Q2H3_BAUVA</name>
<proteinExistence type="predicted"/>
<comment type="caution">
    <text evidence="1">The sequence shown here is derived from an EMBL/GenBank/DDBJ whole genome shotgun (WGS) entry which is preliminary data.</text>
</comment>
<keyword evidence="2" id="KW-1185">Reference proteome</keyword>
<gene>
    <name evidence="1" type="ORF">L6164_002932</name>
</gene>
<evidence type="ECO:0000313" key="2">
    <source>
        <dbReference type="Proteomes" id="UP000828941"/>
    </source>
</evidence>
<dbReference type="Proteomes" id="UP000828941">
    <property type="component" value="Chromosome 2"/>
</dbReference>
<evidence type="ECO:0000313" key="1">
    <source>
        <dbReference type="EMBL" id="KAI4354031.1"/>
    </source>
</evidence>
<dbReference type="EMBL" id="CM039427">
    <property type="protein sequence ID" value="KAI4354031.1"/>
    <property type="molecule type" value="Genomic_DNA"/>
</dbReference>
<organism evidence="1 2">
    <name type="scientific">Bauhinia variegata</name>
    <name type="common">Purple orchid tree</name>
    <name type="synonym">Phanera variegata</name>
    <dbReference type="NCBI Taxonomy" id="167791"/>
    <lineage>
        <taxon>Eukaryota</taxon>
        <taxon>Viridiplantae</taxon>
        <taxon>Streptophyta</taxon>
        <taxon>Embryophyta</taxon>
        <taxon>Tracheophyta</taxon>
        <taxon>Spermatophyta</taxon>
        <taxon>Magnoliopsida</taxon>
        <taxon>eudicotyledons</taxon>
        <taxon>Gunneridae</taxon>
        <taxon>Pentapetalae</taxon>
        <taxon>rosids</taxon>
        <taxon>fabids</taxon>
        <taxon>Fabales</taxon>
        <taxon>Fabaceae</taxon>
        <taxon>Cercidoideae</taxon>
        <taxon>Cercideae</taxon>
        <taxon>Bauhiniinae</taxon>
        <taxon>Bauhinia</taxon>
    </lineage>
</organism>
<protein>
    <submittedName>
        <fullName evidence="1">Uncharacterized protein</fullName>
    </submittedName>
</protein>
<reference evidence="1 2" key="1">
    <citation type="journal article" date="2022" name="DNA Res.">
        <title>Chromosomal-level genome assembly of the orchid tree Bauhinia variegata (Leguminosae; Cercidoideae) supports the allotetraploid origin hypothesis of Bauhinia.</title>
        <authorList>
            <person name="Zhong Y."/>
            <person name="Chen Y."/>
            <person name="Zheng D."/>
            <person name="Pang J."/>
            <person name="Liu Y."/>
            <person name="Luo S."/>
            <person name="Meng S."/>
            <person name="Qian L."/>
            <person name="Wei D."/>
            <person name="Dai S."/>
            <person name="Zhou R."/>
        </authorList>
    </citation>
    <scope>NUCLEOTIDE SEQUENCE [LARGE SCALE GENOMIC DNA]</scope>
    <source>
        <strain evidence="1">BV-YZ2020</strain>
    </source>
</reference>
<sequence length="525" mass="58468">MENHAVDVKPQINSTTIMNPLDLDEFKRQGYKMIDFLTDYYRNVANYPVLSQVEPNYLRKRLPDSAPFDPQPIEAILQDVQQHIIPGISHWLSPNYFAYFPSSVSTAGFLGEMLSTGLGVVGFNWVASPAATELESIVMDWLGKELSLPETFLFSGKGGGVLLNTTCEAILCTLVAAREKVLSQVGKDKINKLVVYASDQTHSALEKAAKIAGINPKNVHAIKTKKSTSFALSPKSLLSTILIDVGNGLIPFFLCATVGTTATTAIDPIGPLCSVAKNFGIWVHVDAAYAGSACICPEFRIFIDGVEEVNSFSFNAHKWFFTNLCCCCLWVKDPSDLTNSLSTYPHFLRNKASDTKQVIDYKDWQITLSRKFNALKLWMVLRSYGIGNLRNYLRNHVKMAITFEEHVKLDNRFEIFTPRTFSLVCFRLKPSTIAHQLSNGTKAHKYGNDEYVKIVNKVNKELLELINGSGKVYMTHAFVAGAFVLRCAIGATLTEEKHVIMMWKLVQDKANFLLGNKLLKAPSLA</sequence>